<proteinExistence type="predicted"/>
<dbReference type="Proteomes" id="UP000314985">
    <property type="component" value="Chromosome 13"/>
</dbReference>
<evidence type="ECO:0000313" key="3">
    <source>
        <dbReference type="Proteomes" id="UP000314985"/>
    </source>
</evidence>
<reference evidence="2" key="2">
    <citation type="submission" date="2025-08" db="UniProtKB">
        <authorList>
            <consortium name="Ensembl"/>
        </authorList>
    </citation>
    <scope>IDENTIFICATION</scope>
</reference>
<evidence type="ECO:0000256" key="1">
    <source>
        <dbReference type="SAM" id="MobiDB-lite"/>
    </source>
</evidence>
<reference evidence="2 3" key="1">
    <citation type="submission" date="2017-08" db="EMBL/GenBank/DDBJ databases">
        <title>USMARCv1.0.</title>
        <authorList>
            <person name="Hannum G.I."/>
            <person name="Koren S."/>
            <person name="Schroeder S.G."/>
            <person name="Chin S.C."/>
            <person name="Nonneman D.J."/>
            <person name="Becker S.A."/>
            <person name="Rosen B.D."/>
            <person name="Bickhart D.M."/>
            <person name="Putnam N.H."/>
            <person name="Green R.E."/>
            <person name="Tuggle C.K."/>
            <person name="Liu H."/>
            <person name="Rohrer G.A."/>
            <person name="Warr A."/>
            <person name="Hall R."/>
            <person name="Kim K."/>
            <person name="Hume D.A."/>
            <person name="Talbot R."/>
            <person name="Chow W."/>
            <person name="Howe K."/>
            <person name="Schwartz A.S."/>
            <person name="Watson M."/>
            <person name="Archibald A.L."/>
            <person name="Phillippy A.M."/>
            <person name="Smith T.P.L."/>
        </authorList>
    </citation>
    <scope>NUCLEOTIDE SEQUENCE [LARGE SCALE GENOMIC DNA]</scope>
</reference>
<sequence length="79" mass="8384">MLASGTGCLLRALEVYLQADVEDHRGRNVEVREVHAQLPGQLEEGNQGAGQPLAEDAGTSWGPQPGSGPLGPRKTEPPW</sequence>
<evidence type="ECO:0000313" key="2">
    <source>
        <dbReference type="Ensembl" id="ENSSSCP00070042531.1"/>
    </source>
</evidence>
<organism evidence="2 3">
    <name type="scientific">Sus scrofa</name>
    <name type="common">Pig</name>
    <dbReference type="NCBI Taxonomy" id="9823"/>
    <lineage>
        <taxon>Eukaryota</taxon>
        <taxon>Metazoa</taxon>
        <taxon>Chordata</taxon>
        <taxon>Craniata</taxon>
        <taxon>Vertebrata</taxon>
        <taxon>Euteleostomi</taxon>
        <taxon>Mammalia</taxon>
        <taxon>Eutheria</taxon>
        <taxon>Laurasiatheria</taxon>
        <taxon>Artiodactyla</taxon>
        <taxon>Suina</taxon>
        <taxon>Suidae</taxon>
        <taxon>Sus</taxon>
    </lineage>
</organism>
<name>A0A4X1VKN8_PIG</name>
<accession>A0A4X1VKN8</accession>
<feature type="region of interest" description="Disordered" evidence="1">
    <location>
        <begin position="35"/>
        <end position="79"/>
    </location>
</feature>
<dbReference type="Ensembl" id="ENSSSCT00070050328.1">
    <property type="protein sequence ID" value="ENSSSCP00070042531.1"/>
    <property type="gene ID" value="ENSSSCG00070025172.1"/>
</dbReference>
<protein>
    <submittedName>
        <fullName evidence="2">Uncharacterized protein</fullName>
    </submittedName>
</protein>
<dbReference type="AlphaFoldDB" id="A0A4X1VKN8"/>